<comment type="caution">
    <text evidence="3">The sequence shown here is derived from an EMBL/GenBank/DDBJ whole genome shotgun (WGS) entry which is preliminary data.</text>
</comment>
<gene>
    <name evidence="3" type="ORF">NJ959_15495</name>
</gene>
<keyword evidence="1" id="KW-0808">Transferase</keyword>
<dbReference type="InterPro" id="IPR026634">
    <property type="entry name" value="TPST-like"/>
</dbReference>
<evidence type="ECO:0000313" key="4">
    <source>
        <dbReference type="Proteomes" id="UP001204953"/>
    </source>
</evidence>
<dbReference type="AlphaFoldDB" id="A0AAE3KN18"/>
<dbReference type="InterPro" id="IPR027417">
    <property type="entry name" value="P-loop_NTPase"/>
</dbReference>
<evidence type="ECO:0000313" key="3">
    <source>
        <dbReference type="EMBL" id="MCP2729839.1"/>
    </source>
</evidence>
<dbReference type="PANTHER" id="PTHR12788">
    <property type="entry name" value="PROTEIN-TYROSINE SULFOTRANSFERASE 2"/>
    <property type="match status" value="1"/>
</dbReference>
<accession>A0AAE3KN18</accession>
<keyword evidence="2" id="KW-1133">Transmembrane helix</keyword>
<dbReference type="Pfam" id="PF13469">
    <property type="entry name" value="Sulfotransfer_3"/>
    <property type="match status" value="1"/>
</dbReference>
<reference evidence="3" key="1">
    <citation type="submission" date="2022-06" db="EMBL/GenBank/DDBJ databases">
        <title>New cyanobacteria of genus Symplocastrum in benthos of Lake Baikal.</title>
        <authorList>
            <person name="Sorokovikova E."/>
            <person name="Tikhonova I."/>
            <person name="Krasnopeev A."/>
            <person name="Evseev P."/>
            <person name="Gladkikh A."/>
            <person name="Belykh O."/>
        </authorList>
    </citation>
    <scope>NUCLEOTIDE SEQUENCE</scope>
    <source>
        <strain evidence="3">BBK-W-15</strain>
    </source>
</reference>
<keyword evidence="2" id="KW-0472">Membrane</keyword>
<dbReference type="EMBL" id="JAMZMM010000146">
    <property type="protein sequence ID" value="MCP2729839.1"/>
    <property type="molecule type" value="Genomic_DNA"/>
</dbReference>
<dbReference type="RefSeq" id="WP_254012613.1">
    <property type="nucleotide sequence ID" value="NZ_JAMZMM010000146.1"/>
</dbReference>
<organism evidence="3 4">
    <name type="scientific">Limnofasciculus baicalensis BBK-W-15</name>
    <dbReference type="NCBI Taxonomy" id="2699891"/>
    <lineage>
        <taxon>Bacteria</taxon>
        <taxon>Bacillati</taxon>
        <taxon>Cyanobacteriota</taxon>
        <taxon>Cyanophyceae</taxon>
        <taxon>Coleofasciculales</taxon>
        <taxon>Coleofasciculaceae</taxon>
        <taxon>Limnofasciculus</taxon>
        <taxon>Limnofasciculus baicalensis</taxon>
    </lineage>
</organism>
<dbReference type="PANTHER" id="PTHR12788:SF10">
    <property type="entry name" value="PROTEIN-TYROSINE SULFOTRANSFERASE"/>
    <property type="match status" value="1"/>
</dbReference>
<evidence type="ECO:0000256" key="1">
    <source>
        <dbReference type="ARBA" id="ARBA00022679"/>
    </source>
</evidence>
<keyword evidence="2" id="KW-0812">Transmembrane</keyword>
<proteinExistence type="predicted"/>
<sequence>MNNTLTRLNEKVYFICGVGHSGSTLLGLILGSHSDCFYCGEAAKSRFLHDPNKPIKKRVCKICGFDCRVWGDLNLTDSLDLYEQVSRKTEKPIMIDSTKNLEWLEEQLTAIARTTAQPFLIFLQRDGRAVLNSRIRKYPDKDIKELIESWRTQIQLTKELFQSFEHKKIKIRYEELATQPETVTRNLCDFLEIDYQPEMLHYYQQEHHPLGGNDGTQFLVTKAQTEKIKEPIVSLSEKNSYYYQDRSLGISLDLRWMEELDPNSKRLFEEIVGQENEEMKWGF</sequence>
<dbReference type="SUPFAM" id="SSF52540">
    <property type="entry name" value="P-loop containing nucleoside triphosphate hydrolases"/>
    <property type="match status" value="1"/>
</dbReference>
<dbReference type="Gene3D" id="3.40.50.300">
    <property type="entry name" value="P-loop containing nucleotide triphosphate hydrolases"/>
    <property type="match status" value="1"/>
</dbReference>
<protein>
    <submittedName>
        <fullName evidence="3">Sulfotransferase</fullName>
    </submittedName>
</protein>
<dbReference type="Proteomes" id="UP001204953">
    <property type="component" value="Unassembled WGS sequence"/>
</dbReference>
<evidence type="ECO:0000256" key="2">
    <source>
        <dbReference type="SAM" id="Phobius"/>
    </source>
</evidence>
<keyword evidence="4" id="KW-1185">Reference proteome</keyword>
<dbReference type="GO" id="GO:0008476">
    <property type="term" value="F:protein-tyrosine sulfotransferase activity"/>
    <property type="evidence" value="ECO:0007669"/>
    <property type="project" value="InterPro"/>
</dbReference>
<feature type="transmembrane region" description="Helical" evidence="2">
    <location>
        <begin position="12"/>
        <end position="31"/>
    </location>
</feature>
<name>A0AAE3KN18_9CYAN</name>